<protein>
    <submittedName>
        <fullName evidence="3">Uncharacterized protein</fullName>
    </submittedName>
</protein>
<keyword evidence="1" id="KW-0175">Coiled coil</keyword>
<feature type="coiled-coil region" evidence="1">
    <location>
        <begin position="88"/>
        <end position="164"/>
    </location>
</feature>
<dbReference type="AlphaFoldDB" id="A0AAW0G490"/>
<evidence type="ECO:0000313" key="4">
    <source>
        <dbReference type="Proteomes" id="UP001385951"/>
    </source>
</evidence>
<evidence type="ECO:0000313" key="3">
    <source>
        <dbReference type="EMBL" id="KAK7688131.1"/>
    </source>
</evidence>
<dbReference type="Gene3D" id="1.10.287.1490">
    <property type="match status" value="1"/>
</dbReference>
<reference evidence="3 4" key="1">
    <citation type="submission" date="2022-09" db="EMBL/GenBank/DDBJ databases">
        <authorList>
            <person name="Palmer J.M."/>
        </authorList>
    </citation>
    <scope>NUCLEOTIDE SEQUENCE [LARGE SCALE GENOMIC DNA]</scope>
    <source>
        <strain evidence="3 4">DSM 7382</strain>
    </source>
</reference>
<sequence length="216" mass="24912">MMTVDTDDNNRNEDHMDQDDLIHSTTTESELEKHEDNLQGWMEHTCGAPMHRGRCQRCKDYILHLNPDNEAFKEFVLRKRILEMDKAMKTLTTKTEKLQTDIRCLEDSVKKERALMRKYKAERNALQDELDEIKAELEDALDDVDHYQDDIADLERDSATFKKRYQLLGELITKATSTSTTEPNVDTTNVSTDVVTNSNLDDRDTVVTEAGVPLSE</sequence>
<gene>
    <name evidence="3" type="ORF">QCA50_008501</name>
</gene>
<comment type="caution">
    <text evidence="3">The sequence shown here is derived from an EMBL/GenBank/DDBJ whole genome shotgun (WGS) entry which is preliminary data.</text>
</comment>
<dbReference type="EMBL" id="JASBNA010000011">
    <property type="protein sequence ID" value="KAK7688131.1"/>
    <property type="molecule type" value="Genomic_DNA"/>
</dbReference>
<dbReference type="Proteomes" id="UP001385951">
    <property type="component" value="Unassembled WGS sequence"/>
</dbReference>
<evidence type="ECO:0000256" key="2">
    <source>
        <dbReference type="SAM" id="MobiDB-lite"/>
    </source>
</evidence>
<evidence type="ECO:0000256" key="1">
    <source>
        <dbReference type="SAM" id="Coils"/>
    </source>
</evidence>
<name>A0AAW0G490_9APHY</name>
<keyword evidence="4" id="KW-1185">Reference proteome</keyword>
<proteinExistence type="predicted"/>
<feature type="compositionally biased region" description="Basic and acidic residues" evidence="2">
    <location>
        <begin position="8"/>
        <end position="22"/>
    </location>
</feature>
<organism evidence="3 4">
    <name type="scientific">Cerrena zonata</name>
    <dbReference type="NCBI Taxonomy" id="2478898"/>
    <lineage>
        <taxon>Eukaryota</taxon>
        <taxon>Fungi</taxon>
        <taxon>Dikarya</taxon>
        <taxon>Basidiomycota</taxon>
        <taxon>Agaricomycotina</taxon>
        <taxon>Agaricomycetes</taxon>
        <taxon>Polyporales</taxon>
        <taxon>Cerrenaceae</taxon>
        <taxon>Cerrena</taxon>
    </lineage>
</organism>
<accession>A0AAW0G490</accession>
<feature type="region of interest" description="Disordered" evidence="2">
    <location>
        <begin position="1"/>
        <end position="34"/>
    </location>
</feature>